<gene>
    <name evidence="5" type="ORF">KOW79_006374</name>
</gene>
<feature type="compositionally biased region" description="Low complexity" evidence="3">
    <location>
        <begin position="135"/>
        <end position="147"/>
    </location>
</feature>
<evidence type="ECO:0000259" key="4">
    <source>
        <dbReference type="Pfam" id="PF14909"/>
    </source>
</evidence>
<dbReference type="Pfam" id="PF14909">
    <property type="entry name" value="SPATA6"/>
    <property type="match status" value="1"/>
</dbReference>
<evidence type="ECO:0000256" key="3">
    <source>
        <dbReference type="SAM" id="MobiDB-lite"/>
    </source>
</evidence>
<dbReference type="InterPro" id="IPR042769">
    <property type="entry name" value="SPATA6_fam"/>
</dbReference>
<dbReference type="PANTHER" id="PTHR16435">
    <property type="entry name" value="SPERMATOGENESIS-ASSOCIATED PROTEIN 6 SPATA6"/>
    <property type="match status" value="1"/>
</dbReference>
<evidence type="ECO:0000256" key="1">
    <source>
        <dbReference type="ARBA" id="ARBA00006215"/>
    </source>
</evidence>
<sequence>MTFGKIFKYASDPADVAEMLQCETVKVELIQLIPPVGEVLATYEVDARSFLFPEPKLVPSFSGGDREALMTRDPSFPGISPRLEFSTRTKISECSERDLSQSVPVRVITRKRAKLSKHQGCYSAQRGLRSTGMPRSRSLSPFRSSGSNWNKTEIVNRHLADDNSSETDELLDNTEKPSQCNHLSRHEGSPSSVALSRSKTACPKLNSSLLYSPNSWEEVQERVRSLLISPQAMHRLAYGATKSERDEVLERRSISQPSTF</sequence>
<dbReference type="PANTHER" id="PTHR16435:SF5">
    <property type="entry name" value="SPERMATOGENESIS ASSOCIATED 6-LIKE PROTEIN"/>
    <property type="match status" value="1"/>
</dbReference>
<feature type="domain" description="Spermatogenesis-associated protein 6 N-terminal" evidence="4">
    <location>
        <begin position="1"/>
        <end position="91"/>
    </location>
</feature>
<dbReference type="EMBL" id="JAHKSW010000007">
    <property type="protein sequence ID" value="KAG7330152.1"/>
    <property type="molecule type" value="Genomic_DNA"/>
</dbReference>
<dbReference type="GO" id="GO:0032027">
    <property type="term" value="F:myosin light chain binding"/>
    <property type="evidence" value="ECO:0007669"/>
    <property type="project" value="InterPro"/>
</dbReference>
<accession>A0A9D3P073</accession>
<name>A0A9D3P073_9TELE</name>
<organism evidence="5 6">
    <name type="scientific">Hemibagrus wyckioides</name>
    <dbReference type="NCBI Taxonomy" id="337641"/>
    <lineage>
        <taxon>Eukaryota</taxon>
        <taxon>Metazoa</taxon>
        <taxon>Chordata</taxon>
        <taxon>Craniata</taxon>
        <taxon>Vertebrata</taxon>
        <taxon>Euteleostomi</taxon>
        <taxon>Actinopterygii</taxon>
        <taxon>Neopterygii</taxon>
        <taxon>Teleostei</taxon>
        <taxon>Ostariophysi</taxon>
        <taxon>Siluriformes</taxon>
        <taxon>Bagridae</taxon>
        <taxon>Hemibagrus</taxon>
    </lineage>
</organism>
<dbReference type="OrthoDB" id="5963614at2759"/>
<keyword evidence="2" id="KW-0597">Phosphoprotein</keyword>
<evidence type="ECO:0000313" key="6">
    <source>
        <dbReference type="Proteomes" id="UP000824219"/>
    </source>
</evidence>
<proteinExistence type="inferred from homology"/>
<reference evidence="5 6" key="1">
    <citation type="submission" date="2021-06" db="EMBL/GenBank/DDBJ databases">
        <title>Chromosome-level genome assembly of the red-tail catfish (Hemibagrus wyckioides).</title>
        <authorList>
            <person name="Shao F."/>
        </authorList>
    </citation>
    <scope>NUCLEOTIDE SEQUENCE [LARGE SCALE GENOMIC DNA]</scope>
    <source>
        <strain evidence="5">EC202008001</strain>
        <tissue evidence="5">Blood</tissue>
    </source>
</reference>
<dbReference type="Proteomes" id="UP000824219">
    <property type="component" value="Linkage Group LG07"/>
</dbReference>
<feature type="compositionally biased region" description="Acidic residues" evidence="3">
    <location>
        <begin position="163"/>
        <end position="172"/>
    </location>
</feature>
<dbReference type="AlphaFoldDB" id="A0A9D3P073"/>
<keyword evidence="6" id="KW-1185">Reference proteome</keyword>
<evidence type="ECO:0000256" key="2">
    <source>
        <dbReference type="ARBA" id="ARBA00022553"/>
    </source>
</evidence>
<comment type="similarity">
    <text evidence="1">Belongs to the SPATA6 family.</text>
</comment>
<dbReference type="GO" id="GO:0007283">
    <property type="term" value="P:spermatogenesis"/>
    <property type="evidence" value="ECO:0007669"/>
    <property type="project" value="InterPro"/>
</dbReference>
<evidence type="ECO:0000313" key="5">
    <source>
        <dbReference type="EMBL" id="KAG7330152.1"/>
    </source>
</evidence>
<dbReference type="GO" id="GO:0120212">
    <property type="term" value="C:sperm head-tail coupling apparatus"/>
    <property type="evidence" value="ECO:0007669"/>
    <property type="project" value="InterPro"/>
</dbReference>
<comment type="caution">
    <text evidence="5">The sequence shown here is derived from an EMBL/GenBank/DDBJ whole genome shotgun (WGS) entry which is preliminary data.</text>
</comment>
<feature type="region of interest" description="Disordered" evidence="3">
    <location>
        <begin position="159"/>
        <end position="197"/>
    </location>
</feature>
<protein>
    <recommendedName>
        <fullName evidence="4">Spermatogenesis-associated protein 6 N-terminal domain-containing protein</fullName>
    </recommendedName>
</protein>
<dbReference type="InterPro" id="IPR032732">
    <property type="entry name" value="SPATA6_N"/>
</dbReference>
<feature type="region of interest" description="Disordered" evidence="3">
    <location>
        <begin position="126"/>
        <end position="147"/>
    </location>
</feature>